<dbReference type="AlphaFoldDB" id="A0A2P2DZE0"/>
<evidence type="ECO:0008006" key="3">
    <source>
        <dbReference type="Google" id="ProtNLM"/>
    </source>
</evidence>
<dbReference type="Pfam" id="PF09996">
    <property type="entry name" value="DUF2237"/>
    <property type="match status" value="1"/>
</dbReference>
<evidence type="ECO:0000313" key="1">
    <source>
        <dbReference type="EMBL" id="GBF49990.1"/>
    </source>
</evidence>
<dbReference type="EMBL" id="BFBB01000003">
    <property type="protein sequence ID" value="GBF49990.1"/>
    <property type="molecule type" value="Genomic_DNA"/>
</dbReference>
<proteinExistence type="predicted"/>
<dbReference type="PANTHER" id="PTHR37466">
    <property type="entry name" value="SLR1628 PROTEIN"/>
    <property type="match status" value="1"/>
</dbReference>
<dbReference type="InterPro" id="IPR018714">
    <property type="entry name" value="DUF2237"/>
</dbReference>
<sequence>MGSHTVCVEATDEFLLSQRESGNDLMTPRPEYHFPGVRAGERWCLCASRWLEAYRNGVAPRVFLRSTHKRALEIIPLETLERFSAD</sequence>
<protein>
    <recommendedName>
        <fullName evidence="3">DUF2237 domain-containing protein</fullName>
    </recommendedName>
</protein>
<comment type="caution">
    <text evidence="1">The sequence shown here is derived from an EMBL/GenBank/DDBJ whole genome shotgun (WGS) entry which is preliminary data.</text>
</comment>
<gene>
    <name evidence="1" type="ORF">LPTSP4_15110</name>
</gene>
<name>A0A2P2DZE0_9LEPT</name>
<dbReference type="Proteomes" id="UP000245133">
    <property type="component" value="Unassembled WGS sequence"/>
</dbReference>
<reference evidence="1 2" key="1">
    <citation type="submission" date="2018-02" db="EMBL/GenBank/DDBJ databases">
        <title>Novel Leptospira species isolated from soil and water in Japan.</title>
        <authorList>
            <person name="Nakao R."/>
            <person name="Masuzawa T."/>
        </authorList>
    </citation>
    <scope>NUCLEOTIDE SEQUENCE [LARGE SCALE GENOMIC DNA]</scope>
    <source>
        <strain evidence="1 2">YH101</strain>
    </source>
</reference>
<keyword evidence="2" id="KW-1185">Reference proteome</keyword>
<accession>A0A2P2DZE0</accession>
<organism evidence="1 2">
    <name type="scientific">Leptospira ryugenii</name>
    <dbReference type="NCBI Taxonomy" id="1917863"/>
    <lineage>
        <taxon>Bacteria</taxon>
        <taxon>Pseudomonadati</taxon>
        <taxon>Spirochaetota</taxon>
        <taxon>Spirochaetia</taxon>
        <taxon>Leptospirales</taxon>
        <taxon>Leptospiraceae</taxon>
        <taxon>Leptospira</taxon>
    </lineage>
</organism>
<dbReference type="PANTHER" id="PTHR37466:SF1">
    <property type="entry name" value="SLR1628 PROTEIN"/>
    <property type="match status" value="1"/>
</dbReference>
<evidence type="ECO:0000313" key="2">
    <source>
        <dbReference type="Proteomes" id="UP000245133"/>
    </source>
</evidence>
<dbReference type="Gene3D" id="3.30.56.110">
    <property type="entry name" value="Protein of unknown function DUF2237"/>
    <property type="match status" value="1"/>
</dbReference>